<proteinExistence type="predicted"/>
<sequence length="241" mass="26328">MKLVHLYPDLCSLYGDWANVAVVQRHLRDLGLEVQVERCDSCRQADVSGADFVFMGASTEKSQKAVLEDFRRCGDDLGRAVEAGVPMLFTGCSFELLGEDVTDASGAVYPCLGLSPFHSVEGTGRIVGDVYGATGLYDAPVVGFMNKCSRITGVETPLLTGLSLGFGNSGELGPEGLVLHRTVGTHLTGPVLVKNPRLLRWFLEAICQHAGAELPEEWPVYPYEEQGYDITARELRKRFEK</sequence>
<accession>A0A7G9B436</accession>
<organism evidence="3 4">
    <name type="scientific">Oscillibacter hominis</name>
    <dbReference type="NCBI Taxonomy" id="2763056"/>
    <lineage>
        <taxon>Bacteria</taxon>
        <taxon>Bacillati</taxon>
        <taxon>Bacillota</taxon>
        <taxon>Clostridia</taxon>
        <taxon>Eubacteriales</taxon>
        <taxon>Oscillospiraceae</taxon>
        <taxon>Oscillibacter</taxon>
    </lineage>
</organism>
<dbReference type="RefSeq" id="WP_187332918.1">
    <property type="nucleotide sequence ID" value="NZ_CP060490.1"/>
</dbReference>
<evidence type="ECO:0000259" key="2">
    <source>
        <dbReference type="Pfam" id="PF07685"/>
    </source>
</evidence>
<dbReference type="AlphaFoldDB" id="A0A7G9B436"/>
<evidence type="ECO:0000313" key="3">
    <source>
        <dbReference type="EMBL" id="QNL44317.1"/>
    </source>
</evidence>
<dbReference type="Pfam" id="PF07685">
    <property type="entry name" value="GATase_3"/>
    <property type="match status" value="1"/>
</dbReference>
<evidence type="ECO:0000313" key="4">
    <source>
        <dbReference type="Proteomes" id="UP000515960"/>
    </source>
</evidence>
<keyword evidence="1" id="KW-0315">Glutamine amidotransferase</keyword>
<dbReference type="KEGG" id="ohi:H8790_12895"/>
<gene>
    <name evidence="3" type="ORF">H8790_12895</name>
</gene>
<dbReference type="EMBL" id="CP060490">
    <property type="protein sequence ID" value="QNL44317.1"/>
    <property type="molecule type" value="Genomic_DNA"/>
</dbReference>
<dbReference type="Proteomes" id="UP000515960">
    <property type="component" value="Chromosome"/>
</dbReference>
<protein>
    <recommendedName>
        <fullName evidence="2">CobB/CobQ-like glutamine amidotransferase domain-containing protein</fullName>
    </recommendedName>
</protein>
<reference evidence="3 4" key="1">
    <citation type="submission" date="2020-08" db="EMBL/GenBank/DDBJ databases">
        <authorList>
            <person name="Liu C."/>
            <person name="Sun Q."/>
        </authorList>
    </citation>
    <scope>NUCLEOTIDE SEQUENCE [LARGE SCALE GENOMIC DNA]</scope>
    <source>
        <strain evidence="3 4">NSJ-62</strain>
    </source>
</reference>
<keyword evidence="4" id="KW-1185">Reference proteome</keyword>
<evidence type="ECO:0000256" key="1">
    <source>
        <dbReference type="ARBA" id="ARBA00022962"/>
    </source>
</evidence>
<dbReference type="GO" id="GO:0003824">
    <property type="term" value="F:catalytic activity"/>
    <property type="evidence" value="ECO:0007669"/>
    <property type="project" value="InterPro"/>
</dbReference>
<name>A0A7G9B436_9FIRM</name>
<dbReference type="InterPro" id="IPR011698">
    <property type="entry name" value="GATase_3"/>
</dbReference>
<feature type="domain" description="CobB/CobQ-like glutamine amidotransferase" evidence="2">
    <location>
        <begin position="4"/>
        <end position="192"/>
    </location>
</feature>